<proteinExistence type="predicted"/>
<reference evidence="1" key="1">
    <citation type="submission" date="2014-09" db="EMBL/GenBank/DDBJ databases">
        <authorList>
            <person name="Magalhaes I.L.F."/>
            <person name="Oliveira U."/>
            <person name="Santos F.R."/>
            <person name="Vidigal T.H.D.A."/>
            <person name="Brescovit A.D."/>
            <person name="Santos A.J."/>
        </authorList>
    </citation>
    <scope>NUCLEOTIDE SEQUENCE</scope>
    <source>
        <tissue evidence="1">Shoot tissue taken approximately 20 cm above the soil surface</tissue>
    </source>
</reference>
<accession>A0A0A9CCQ7</accession>
<evidence type="ECO:0000313" key="1">
    <source>
        <dbReference type="EMBL" id="JAD69292.1"/>
    </source>
</evidence>
<sequence length="45" mass="5192">MMKCYASMCRWMDANGGARGETDARSPGMCSSKWTWFSQEWPIHC</sequence>
<protein>
    <submittedName>
        <fullName evidence="1">Uncharacterized protein</fullName>
    </submittedName>
</protein>
<name>A0A0A9CCQ7_ARUDO</name>
<reference evidence="1" key="2">
    <citation type="journal article" date="2015" name="Data Brief">
        <title>Shoot transcriptome of the giant reed, Arundo donax.</title>
        <authorList>
            <person name="Barrero R.A."/>
            <person name="Guerrero F.D."/>
            <person name="Moolhuijzen P."/>
            <person name="Goolsby J.A."/>
            <person name="Tidwell J."/>
            <person name="Bellgard S.E."/>
            <person name="Bellgard M.I."/>
        </authorList>
    </citation>
    <scope>NUCLEOTIDE SEQUENCE</scope>
    <source>
        <tissue evidence="1">Shoot tissue taken approximately 20 cm above the soil surface</tissue>
    </source>
</reference>
<organism evidence="1">
    <name type="scientific">Arundo donax</name>
    <name type="common">Giant reed</name>
    <name type="synonym">Donax arundinaceus</name>
    <dbReference type="NCBI Taxonomy" id="35708"/>
    <lineage>
        <taxon>Eukaryota</taxon>
        <taxon>Viridiplantae</taxon>
        <taxon>Streptophyta</taxon>
        <taxon>Embryophyta</taxon>
        <taxon>Tracheophyta</taxon>
        <taxon>Spermatophyta</taxon>
        <taxon>Magnoliopsida</taxon>
        <taxon>Liliopsida</taxon>
        <taxon>Poales</taxon>
        <taxon>Poaceae</taxon>
        <taxon>PACMAD clade</taxon>
        <taxon>Arundinoideae</taxon>
        <taxon>Arundineae</taxon>
        <taxon>Arundo</taxon>
    </lineage>
</organism>
<dbReference type="EMBL" id="GBRH01228603">
    <property type="protein sequence ID" value="JAD69292.1"/>
    <property type="molecule type" value="Transcribed_RNA"/>
</dbReference>
<dbReference type="AlphaFoldDB" id="A0A0A9CCQ7"/>